<evidence type="ECO:0000256" key="8">
    <source>
        <dbReference type="SAM" id="Phobius"/>
    </source>
</evidence>
<sequence length="125" mass="13898">MALEWGKKTRTYHAHIYCQLQNERSPQRSRKVYLTRGEKCLAVLKKEPIKVSKKKGTIAGAVALIIGTSIGSGILALPKETTPAGLLPSSISLIICWAFLLIEELLLVEINVGLLKKEEEDSRRK</sequence>
<keyword evidence="5 8" id="KW-0812">Transmembrane</keyword>
<organism evidence="9 10">
    <name type="scientific">Escallonia herrerae</name>
    <dbReference type="NCBI Taxonomy" id="1293975"/>
    <lineage>
        <taxon>Eukaryota</taxon>
        <taxon>Viridiplantae</taxon>
        <taxon>Streptophyta</taxon>
        <taxon>Embryophyta</taxon>
        <taxon>Tracheophyta</taxon>
        <taxon>Spermatophyta</taxon>
        <taxon>Magnoliopsida</taxon>
        <taxon>eudicotyledons</taxon>
        <taxon>Gunneridae</taxon>
        <taxon>Pentapetalae</taxon>
        <taxon>asterids</taxon>
        <taxon>campanulids</taxon>
        <taxon>Escalloniales</taxon>
        <taxon>Escalloniaceae</taxon>
        <taxon>Escallonia</taxon>
    </lineage>
</organism>
<keyword evidence="2" id="KW-0813">Transport</keyword>
<protein>
    <submittedName>
        <fullName evidence="9">Uncharacterized protein</fullName>
    </submittedName>
</protein>
<proteinExistence type="predicted"/>
<name>A0AA88VAM3_9ASTE</name>
<evidence type="ECO:0000313" key="9">
    <source>
        <dbReference type="EMBL" id="KAK3005136.1"/>
    </source>
</evidence>
<evidence type="ECO:0000256" key="6">
    <source>
        <dbReference type="ARBA" id="ARBA00022989"/>
    </source>
</evidence>
<dbReference type="GO" id="GO:0003333">
    <property type="term" value="P:amino acid transmembrane transport"/>
    <property type="evidence" value="ECO:0007669"/>
    <property type="project" value="InterPro"/>
</dbReference>
<reference evidence="9" key="1">
    <citation type="submission" date="2022-12" db="EMBL/GenBank/DDBJ databases">
        <title>Draft genome assemblies for two species of Escallonia (Escalloniales).</title>
        <authorList>
            <person name="Chanderbali A."/>
            <person name="Dervinis C."/>
            <person name="Anghel I."/>
            <person name="Soltis D."/>
            <person name="Soltis P."/>
            <person name="Zapata F."/>
        </authorList>
    </citation>
    <scope>NUCLEOTIDE SEQUENCE</scope>
    <source>
        <strain evidence="9">UCBG64.0493</strain>
        <tissue evidence="9">Leaf</tissue>
    </source>
</reference>
<comment type="caution">
    <text evidence="9">The sequence shown here is derived from an EMBL/GenBank/DDBJ whole genome shotgun (WGS) entry which is preliminary data.</text>
</comment>
<evidence type="ECO:0000256" key="3">
    <source>
        <dbReference type="ARBA" id="ARBA00022475"/>
    </source>
</evidence>
<feature type="transmembrane region" description="Helical" evidence="8">
    <location>
        <begin position="56"/>
        <end position="78"/>
    </location>
</feature>
<accession>A0AA88VAM3</accession>
<dbReference type="PANTHER" id="PTHR32195">
    <property type="entry name" value="OS07G0662800 PROTEIN"/>
    <property type="match status" value="1"/>
</dbReference>
<keyword evidence="7 8" id="KW-0472">Membrane</keyword>
<keyword evidence="4" id="KW-0997">Cell inner membrane</keyword>
<evidence type="ECO:0000256" key="5">
    <source>
        <dbReference type="ARBA" id="ARBA00022692"/>
    </source>
</evidence>
<evidence type="ECO:0000313" key="10">
    <source>
        <dbReference type="Proteomes" id="UP001188597"/>
    </source>
</evidence>
<feature type="transmembrane region" description="Helical" evidence="8">
    <location>
        <begin position="90"/>
        <end position="115"/>
    </location>
</feature>
<dbReference type="Pfam" id="PF03222">
    <property type="entry name" value="Trp_Tyr_perm"/>
    <property type="match status" value="1"/>
</dbReference>
<dbReference type="EMBL" id="JAVXUP010002166">
    <property type="protein sequence ID" value="KAK3005136.1"/>
    <property type="molecule type" value="Genomic_DNA"/>
</dbReference>
<evidence type="ECO:0000256" key="4">
    <source>
        <dbReference type="ARBA" id="ARBA00022519"/>
    </source>
</evidence>
<keyword evidence="6 8" id="KW-1133">Transmembrane helix</keyword>
<gene>
    <name evidence="9" type="ORF">RJ639_015673</name>
</gene>
<evidence type="ECO:0000256" key="2">
    <source>
        <dbReference type="ARBA" id="ARBA00022448"/>
    </source>
</evidence>
<dbReference type="AlphaFoldDB" id="A0AA88VAM3"/>
<dbReference type="InterPro" id="IPR018227">
    <property type="entry name" value="Amino_acid_transport_2"/>
</dbReference>
<dbReference type="PANTHER" id="PTHR32195:SF24">
    <property type="entry name" value="TRYPTOPHAN OR TYROSINE TRANSPORTER PROTEIN"/>
    <property type="match status" value="1"/>
</dbReference>
<evidence type="ECO:0000256" key="7">
    <source>
        <dbReference type="ARBA" id="ARBA00023136"/>
    </source>
</evidence>
<keyword evidence="3" id="KW-1003">Cell membrane</keyword>
<keyword evidence="10" id="KW-1185">Reference proteome</keyword>
<comment type="subcellular location">
    <subcellularLocation>
        <location evidence="1">Cell inner membrane</location>
        <topology evidence="1">Multi-pass membrane protein</topology>
    </subcellularLocation>
</comment>
<dbReference type="GO" id="GO:0005886">
    <property type="term" value="C:plasma membrane"/>
    <property type="evidence" value="ECO:0007669"/>
    <property type="project" value="UniProtKB-SubCell"/>
</dbReference>
<dbReference type="Proteomes" id="UP001188597">
    <property type="component" value="Unassembled WGS sequence"/>
</dbReference>
<evidence type="ECO:0000256" key="1">
    <source>
        <dbReference type="ARBA" id="ARBA00004429"/>
    </source>
</evidence>